<name>A0A1B4G3X0_9BURK</name>
<proteinExistence type="predicted"/>
<evidence type="ECO:0000313" key="3">
    <source>
        <dbReference type="EMBL" id="AOJ10603.1"/>
    </source>
</evidence>
<evidence type="ECO:0000256" key="1">
    <source>
        <dbReference type="SAM" id="Coils"/>
    </source>
</evidence>
<protein>
    <submittedName>
        <fullName evidence="3">Tail tape measure protein</fullName>
    </submittedName>
</protein>
<organism evidence="3 4">
    <name type="scientific">Burkholderia mayonis</name>
    <dbReference type="NCBI Taxonomy" id="1385591"/>
    <lineage>
        <taxon>Bacteria</taxon>
        <taxon>Pseudomonadati</taxon>
        <taxon>Pseudomonadota</taxon>
        <taxon>Betaproteobacteria</taxon>
        <taxon>Burkholderiales</taxon>
        <taxon>Burkholderiaceae</taxon>
        <taxon>Burkholderia</taxon>
        <taxon>pseudomallei group</taxon>
    </lineage>
</organism>
<gene>
    <name evidence="3" type="ORF">WS71_25845</name>
</gene>
<reference evidence="3 4" key="1">
    <citation type="submission" date="2015-12" db="EMBL/GenBank/DDBJ databases">
        <title>Diversity of Burkholderia near neighbor genomes.</title>
        <authorList>
            <person name="Sahl J."/>
            <person name="Wagner D."/>
            <person name="Keim P."/>
        </authorList>
    </citation>
    <scope>NUCLEOTIDE SEQUENCE [LARGE SCALE GENOMIC DNA]</scope>
    <source>
        <strain evidence="3 4">BDU8</strain>
    </source>
</reference>
<keyword evidence="1" id="KW-0175">Coiled coil</keyword>
<sequence length="755" mass="79229">MSSRDLEVGMVVRMRDQVSAPAQQSERNVQRSVRQTTQTYTDASRVAVSTSRMLYNVRMTQSAQTEQTVQRNVAQTEAAYQRANRNVLTGSQRLANARQQLEMRSELTIRREIDQTVAAYNRLARAGFSSSNEQSRALAAVQRKVAELNRELGKTIEKEGLLARGAHGVLRVGEGIAGAYAGARVLSGPVSQAMQFDQHLAMIANTSYRNLAPKERVNATSELRAAIYTAVREGGGTLEQAMVSLEKLMAHDTLGHKAAFELLPQLQKGAMAEGADPVDLGNVAVKSVQNLRFNEHDTGRVLDMGAVASHMGEFKFPDLSHYLPAQMAAAGNAGLSGARGYAKILALNETAMSTAATAGQAGTNVTDLLNGLSSRHLAHAAKRAGIKDFEGVKMRTLERGGDVLDAIEAMVQTLFKSNKRFQEIQRKLKTAKPGEDKELLTDMSNMLQGSAIGELFGNQQSVMALTGYITQKHKRQEVYEATMHEWERGGGTIASDFEVMKSMDGFKAQQLKNEAEIAEMDALRGLNHQLGDAASKLADYAKEYPGLAKAIAGTTLAFEGLTAVLAGAGLMRLVTGGRAVGAAAGAATAAEAGLAGAGAAGAAGAAGFGARFGSMAKAIGMRGGPLLAIASGLEAISIAGDQTKTADEKKAAYVGVAGGAVGGIAGMAAGAATGAALGSVVPVAGNIVGAGVGAVAGYFGHEWGEKLGKMIGDAIFAQKKDEKPPIVESHVTVNLDGQHLFDFVTASGQKAALRN</sequence>
<accession>A0A1B4G3X0</accession>
<evidence type="ECO:0000313" key="4">
    <source>
        <dbReference type="Proteomes" id="UP000067711"/>
    </source>
</evidence>
<evidence type="ECO:0000259" key="2">
    <source>
        <dbReference type="Pfam" id="PF10145"/>
    </source>
</evidence>
<feature type="domain" description="Phage tail tape measure protein" evidence="2">
    <location>
        <begin position="253"/>
        <end position="414"/>
    </location>
</feature>
<dbReference type="Proteomes" id="UP000067711">
    <property type="component" value="Chromosome 1"/>
</dbReference>
<dbReference type="EMBL" id="CP013389">
    <property type="protein sequence ID" value="AOJ10603.1"/>
    <property type="molecule type" value="Genomic_DNA"/>
</dbReference>
<feature type="coiled-coil region" evidence="1">
    <location>
        <begin position="131"/>
        <end position="158"/>
    </location>
</feature>
<dbReference type="InterPro" id="IPR010090">
    <property type="entry name" value="Phage_tape_meas"/>
</dbReference>
<dbReference type="Pfam" id="PF10145">
    <property type="entry name" value="PhageMin_Tail"/>
    <property type="match status" value="1"/>
</dbReference>
<dbReference type="AlphaFoldDB" id="A0A1B4G3X0"/>